<dbReference type="InterPro" id="IPR011257">
    <property type="entry name" value="DNA_glycosylase"/>
</dbReference>
<feature type="binding site" evidence="1">
    <location>
        <position position="175"/>
    </location>
    <ligand>
        <name>Zn(2+)</name>
        <dbReference type="ChEBI" id="CHEBI:29105"/>
    </ligand>
</feature>
<feature type="binding site" evidence="1">
    <location>
        <position position="179"/>
    </location>
    <ligand>
        <name>Zn(2+)</name>
        <dbReference type="ChEBI" id="CHEBI:29105"/>
    </ligand>
</feature>
<protein>
    <submittedName>
        <fullName evidence="2">DNA-3-methyladenine glycosylase I</fullName>
    </submittedName>
</protein>
<dbReference type="GO" id="GO:0006284">
    <property type="term" value="P:base-excision repair"/>
    <property type="evidence" value="ECO:0007669"/>
    <property type="project" value="InterPro"/>
</dbReference>
<evidence type="ECO:0000313" key="2">
    <source>
        <dbReference type="EMBL" id="MBM6826249.1"/>
    </source>
</evidence>
<gene>
    <name evidence="2" type="ORF">H6A13_03885</name>
</gene>
<dbReference type="PANTHER" id="PTHR30037">
    <property type="entry name" value="DNA-3-METHYLADENINE GLYCOSYLASE 1"/>
    <property type="match status" value="1"/>
</dbReference>
<name>A0A938X173_9CLOT</name>
<accession>A0A938X173</accession>
<keyword evidence="3" id="KW-1185">Reference proteome</keyword>
<dbReference type="PANTHER" id="PTHR30037:SF4">
    <property type="entry name" value="DNA-3-METHYLADENINE GLYCOSYLASE I"/>
    <property type="match status" value="1"/>
</dbReference>
<feature type="binding site" evidence="1">
    <location>
        <position position="4"/>
    </location>
    <ligand>
        <name>Zn(2+)</name>
        <dbReference type="ChEBI" id="CHEBI:29105"/>
    </ligand>
</feature>
<dbReference type="AlphaFoldDB" id="A0A938X173"/>
<dbReference type="Proteomes" id="UP000713880">
    <property type="component" value="Unassembled WGS sequence"/>
</dbReference>
<dbReference type="InterPro" id="IPR052891">
    <property type="entry name" value="DNA-3mA_glycosylase"/>
</dbReference>
<organism evidence="2 3">
    <name type="scientific">Mordavella massiliensis</name>
    <dbReference type="NCBI Taxonomy" id="1871024"/>
    <lineage>
        <taxon>Bacteria</taxon>
        <taxon>Bacillati</taxon>
        <taxon>Bacillota</taxon>
        <taxon>Clostridia</taxon>
        <taxon>Eubacteriales</taxon>
        <taxon>Clostridiaceae</taxon>
        <taxon>Mordavella</taxon>
    </lineage>
</organism>
<feature type="binding site" evidence="1">
    <location>
        <position position="17"/>
    </location>
    <ligand>
        <name>Zn(2+)</name>
        <dbReference type="ChEBI" id="CHEBI:29105"/>
    </ligand>
</feature>
<dbReference type="GO" id="GO:0046872">
    <property type="term" value="F:metal ion binding"/>
    <property type="evidence" value="ECO:0007669"/>
    <property type="project" value="UniProtKB-KW"/>
</dbReference>
<dbReference type="GO" id="GO:0008725">
    <property type="term" value="F:DNA-3-methyladenine glycosylase activity"/>
    <property type="evidence" value="ECO:0007669"/>
    <property type="project" value="InterPro"/>
</dbReference>
<proteinExistence type="predicted"/>
<sequence length="199" mass="23686">MDRCPWCTCNEKMIRYHDEEWGVPVYDDQKQFEFLMMEVMQCGLNWNMMIQKREIFRECFDRFDYNKVAEYQEAEIERILNTEGMIRSRRKIEAVIHNARCFQKIREKFGSFSDYIWGFTGGKTYLYTGHQKGEIPARNGLSDQISKDLKKRGLKYMGSITVYSHLQACGIINDHLESCGRYRELLAVTDAVKKRRDKE</sequence>
<reference evidence="2" key="1">
    <citation type="submission" date="2020-08" db="EMBL/GenBank/DDBJ databases">
        <authorList>
            <person name="Cejkova D."/>
            <person name="Kubasova T."/>
            <person name="Jahodarova E."/>
            <person name="Rychlik I."/>
        </authorList>
    </citation>
    <scope>NUCLEOTIDE SEQUENCE</scope>
    <source>
        <strain evidence="2">An420c</strain>
    </source>
</reference>
<dbReference type="Pfam" id="PF03352">
    <property type="entry name" value="Adenine_glyco"/>
    <property type="match status" value="1"/>
</dbReference>
<comment type="caution">
    <text evidence="2">The sequence shown here is derived from an EMBL/GenBank/DDBJ whole genome shotgun (WGS) entry which is preliminary data.</text>
</comment>
<dbReference type="Gene3D" id="1.10.340.30">
    <property type="entry name" value="Hypothetical protein, domain 2"/>
    <property type="match status" value="1"/>
</dbReference>
<keyword evidence="1" id="KW-0862">Zinc</keyword>
<keyword evidence="1" id="KW-0479">Metal-binding</keyword>
<evidence type="ECO:0000256" key="1">
    <source>
        <dbReference type="PIRSR" id="PIRSR605019-1"/>
    </source>
</evidence>
<dbReference type="InterPro" id="IPR005019">
    <property type="entry name" value="Adenine_glyco"/>
</dbReference>
<dbReference type="SUPFAM" id="SSF48150">
    <property type="entry name" value="DNA-glycosylase"/>
    <property type="match status" value="1"/>
</dbReference>
<dbReference type="RefSeq" id="WP_204908303.1">
    <property type="nucleotide sequence ID" value="NZ_JACJLV010000008.1"/>
</dbReference>
<dbReference type="EMBL" id="JACJLV010000008">
    <property type="protein sequence ID" value="MBM6826249.1"/>
    <property type="molecule type" value="Genomic_DNA"/>
</dbReference>
<evidence type="ECO:0000313" key="3">
    <source>
        <dbReference type="Proteomes" id="UP000713880"/>
    </source>
</evidence>
<reference evidence="2" key="2">
    <citation type="journal article" date="2021" name="Sci. Rep.">
        <title>The distribution of antibiotic resistance genes in chicken gut microbiota commensals.</title>
        <authorList>
            <person name="Juricova H."/>
            <person name="Matiasovicova J."/>
            <person name="Kubasova T."/>
            <person name="Cejkova D."/>
            <person name="Rychlik I."/>
        </authorList>
    </citation>
    <scope>NUCLEOTIDE SEQUENCE</scope>
    <source>
        <strain evidence="2">An420c</strain>
    </source>
</reference>